<keyword evidence="6" id="KW-1185">Reference proteome</keyword>
<dbReference type="PANTHER" id="PTHR37418:SF2">
    <property type="entry name" value="3-KETO-5-AMINOHEXANOATE CLEAVAGE ENZYME"/>
    <property type="match status" value="1"/>
</dbReference>
<organism evidence="5 6">
    <name type="scientific">Exercitatus varius</name>
    <dbReference type="NCBI Taxonomy" id="67857"/>
    <lineage>
        <taxon>Bacteria</taxon>
        <taxon>Pseudomonadati</taxon>
        <taxon>Pseudomonadota</taxon>
        <taxon>Gammaproteobacteria</taxon>
        <taxon>Pasteurellales</taxon>
        <taxon>Pasteurellaceae</taxon>
        <taxon>Exercitatus</taxon>
    </lineage>
</organism>
<dbReference type="InterPro" id="IPR008567">
    <property type="entry name" value="BKACE"/>
</dbReference>
<dbReference type="EMBL" id="JARQTX010000009">
    <property type="protein sequence ID" value="MDG2946468.1"/>
    <property type="molecule type" value="Genomic_DNA"/>
</dbReference>
<keyword evidence="2" id="KW-0808">Transferase</keyword>
<dbReference type="Proteomes" id="UP001216057">
    <property type="component" value="Unassembled WGS sequence"/>
</dbReference>
<dbReference type="PANTHER" id="PTHR37418">
    <property type="entry name" value="3-KETO-5-AMINOHEXANOATE CLEAVAGE ENZYME-RELATED"/>
    <property type="match status" value="1"/>
</dbReference>
<evidence type="ECO:0000256" key="4">
    <source>
        <dbReference type="ARBA" id="ARBA00022833"/>
    </source>
</evidence>
<evidence type="ECO:0000313" key="5">
    <source>
        <dbReference type="EMBL" id="MDG2946468.1"/>
    </source>
</evidence>
<dbReference type="RefSeq" id="WP_317486114.1">
    <property type="nucleotide sequence ID" value="NZ_JARQTX010000009.1"/>
</dbReference>
<keyword evidence="3" id="KW-0479">Metal-binding</keyword>
<evidence type="ECO:0000313" key="6">
    <source>
        <dbReference type="Proteomes" id="UP001216057"/>
    </source>
</evidence>
<protein>
    <submittedName>
        <fullName evidence="5">3-keto-5-aminohexanoate cleavage protein</fullName>
    </submittedName>
</protein>
<keyword evidence="4" id="KW-0862">Zinc</keyword>
<comment type="caution">
    <text evidence="5">The sequence shown here is derived from an EMBL/GenBank/DDBJ whole genome shotgun (WGS) entry which is preliminary data.</text>
</comment>
<evidence type="ECO:0000256" key="3">
    <source>
        <dbReference type="ARBA" id="ARBA00022723"/>
    </source>
</evidence>
<accession>A0ABT6ESD9</accession>
<comment type="cofactor">
    <cofactor evidence="1">
        <name>Zn(2+)</name>
        <dbReference type="ChEBI" id="CHEBI:29105"/>
    </cofactor>
</comment>
<gene>
    <name evidence="5" type="ORF">P7M32_08520</name>
</gene>
<dbReference type="Pfam" id="PF05853">
    <property type="entry name" value="BKACE"/>
    <property type="match status" value="1"/>
</dbReference>
<name>A0ABT6ESD9_9PAST</name>
<proteinExistence type="predicted"/>
<dbReference type="InterPro" id="IPR013785">
    <property type="entry name" value="Aldolase_TIM"/>
</dbReference>
<evidence type="ECO:0000256" key="2">
    <source>
        <dbReference type="ARBA" id="ARBA00022679"/>
    </source>
</evidence>
<evidence type="ECO:0000256" key="1">
    <source>
        <dbReference type="ARBA" id="ARBA00001947"/>
    </source>
</evidence>
<reference evidence="5 6" key="1">
    <citation type="submission" date="2023-03" db="EMBL/GenBank/DDBJ databases">
        <title>Classification of Bisgaard taxon 6 and taxon 10 as Exercitatus varius gen. nov., spec. nov.</title>
        <authorList>
            <person name="Christensen H."/>
        </authorList>
    </citation>
    <scope>NUCLEOTIDE SEQUENCE [LARGE SCALE GENOMIC DNA]</scope>
    <source>
        <strain evidence="5 6">23350_01</strain>
    </source>
</reference>
<dbReference type="Gene3D" id="3.20.20.70">
    <property type="entry name" value="Aldolase class I"/>
    <property type="match status" value="1"/>
</dbReference>
<sequence>MTDKVILTAALTGAVTPKDIAPYIPITPAEIAEDAYKCWKAGASIVHLHMRDEQSQGTMDKHKFKETIDRIKDKCDVVINVTTSGDHRASDEQRMEHLAYVKPEIATFDAGSFNWMPGGVFMNSPQFLTKLGNTMIELGIKPEIEIFDSGMIHACQYYLKQGNLKAPMHFQLCLGVLGAAMATVEDLVYLKSLLPEDATWSAFGIGRTHLPIMMATLAMGGHIRVGLEDNVYYKKGVPATNQMLVERAVRIIAEADKSVATPDEAREILGLKKR</sequence>